<dbReference type="RefSeq" id="WP_068610498.1">
    <property type="nucleotide sequence ID" value="NZ_LZDH01000065.1"/>
</dbReference>
<keyword evidence="1" id="KW-0812">Transmembrane</keyword>
<dbReference type="InterPro" id="IPR021344">
    <property type="entry name" value="DUF2970"/>
</dbReference>
<keyword evidence="1" id="KW-1133">Transmembrane helix</keyword>
<dbReference type="Proteomes" id="UP000091969">
    <property type="component" value="Unassembled WGS sequence"/>
</dbReference>
<dbReference type="STRING" id="1101373.A9O67_09680"/>
<comment type="caution">
    <text evidence="2">The sequence shown here is derived from an EMBL/GenBank/DDBJ whole genome shotgun (WGS) entry which is preliminary data.</text>
</comment>
<feature type="transmembrane region" description="Helical" evidence="1">
    <location>
        <begin position="42"/>
        <end position="67"/>
    </location>
</feature>
<proteinExistence type="predicted"/>
<dbReference type="AlphaFoldDB" id="A0A1A6DTE9"/>
<gene>
    <name evidence="2" type="ORF">A9O67_09680</name>
</gene>
<keyword evidence="3" id="KW-1185">Reference proteome</keyword>
<accession>A0A1A6DTE9</accession>
<name>A0A1A6DTE9_9BURK</name>
<evidence type="ECO:0008006" key="4">
    <source>
        <dbReference type="Google" id="ProtNLM"/>
    </source>
</evidence>
<keyword evidence="1" id="KW-0472">Membrane</keyword>
<dbReference type="Pfam" id="PF11174">
    <property type="entry name" value="DUF2970"/>
    <property type="match status" value="1"/>
</dbReference>
<evidence type="ECO:0000313" key="2">
    <source>
        <dbReference type="EMBL" id="OBS30049.1"/>
    </source>
</evidence>
<protein>
    <recommendedName>
        <fullName evidence="4">DUF2970 domain-containing protein</fullName>
    </recommendedName>
</protein>
<organism evidence="2 3">
    <name type="scientific">Tepidimonas fonticaldi</name>
    <dbReference type="NCBI Taxonomy" id="1101373"/>
    <lineage>
        <taxon>Bacteria</taxon>
        <taxon>Pseudomonadati</taxon>
        <taxon>Pseudomonadota</taxon>
        <taxon>Betaproteobacteria</taxon>
        <taxon>Burkholderiales</taxon>
        <taxon>Tepidimonas</taxon>
    </lineage>
</organism>
<evidence type="ECO:0000313" key="3">
    <source>
        <dbReference type="Proteomes" id="UP000091969"/>
    </source>
</evidence>
<dbReference type="OrthoDB" id="8657357at2"/>
<dbReference type="EMBL" id="LZDH01000065">
    <property type="protein sequence ID" value="OBS30049.1"/>
    <property type="molecule type" value="Genomic_DNA"/>
</dbReference>
<reference evidence="2 3" key="1">
    <citation type="submission" date="2016-06" db="EMBL/GenBank/DDBJ databases">
        <title>Genome sequence of Tepidimonas fonticaldi PL17.</title>
        <authorList>
            <person name="Pinnaka A.K."/>
        </authorList>
    </citation>
    <scope>NUCLEOTIDE SEQUENCE [LARGE SCALE GENOMIC DNA]</scope>
    <source>
        <strain evidence="2 3">PL17</strain>
    </source>
</reference>
<evidence type="ECO:0000256" key="1">
    <source>
        <dbReference type="SAM" id="Phobius"/>
    </source>
</evidence>
<sequence>MTPSPRQRHVAVLDTVKAVLWSFIGLRRRADFERDVQKLNPVVVLATGVVMAFVFVGVLMLIVHWVVSP</sequence>